<dbReference type="RefSeq" id="WP_113618145.1">
    <property type="nucleotide sequence ID" value="NZ_QFFJ01000002.1"/>
</dbReference>
<keyword evidence="8" id="KW-0808">Transferase</keyword>
<keyword evidence="5 7" id="KW-0456">Lyase</keyword>
<dbReference type="SUPFAM" id="SSF53383">
    <property type="entry name" value="PLP-dependent transferases"/>
    <property type="match status" value="1"/>
</dbReference>
<protein>
    <submittedName>
        <fullName evidence="8">Aspartate aminotransferase family protein</fullName>
    </submittedName>
</protein>
<keyword evidence="8" id="KW-0032">Aminotransferase</keyword>
<comment type="cofactor">
    <cofactor evidence="1 6 7">
        <name>pyridoxal 5'-phosphate</name>
        <dbReference type="ChEBI" id="CHEBI:597326"/>
    </cofactor>
</comment>
<evidence type="ECO:0000313" key="9">
    <source>
        <dbReference type="Proteomes" id="UP000253410"/>
    </source>
</evidence>
<evidence type="ECO:0000313" key="8">
    <source>
        <dbReference type="EMBL" id="RBL89401.1"/>
    </source>
</evidence>
<sequence length="471" mass="51343">MTKLQDDLKHTDQLLQLTKEFSSEFLSSLDRLAADKVTQVDIRPVMPEEGVGGAEALELFRQQYGDALTAAAGPRYWGFVTGGVTPAALMGDWLTAAVDLNAADKSSATFTIETETIAFLKQLFGLPEEFLGSFVTGATMANFTGLAMGRQWLGKQRGIDIGRDGMAGLPDLQVVSCVPHSSTAKSMAMLGLGRNNIVKIPALPGRESIDVAALEAFLASKEGQPVIFVASAGTVNTVDFDDIAAVVELKQRYPFWLHVDAAFGGFAACSEEHRHLLKGWEYADSITIDAHKWLNVPYDAAMIFSRHPSLQVEVFQNAGAAYLGDPAANFNFINYGPENSRRQRALPAWFSLMAYGKEGYRQIVDNNVKLARQLGELIVANPDFRLLSPVRLCVVCFTLNVAADVQETKVNEFLDALNASGVVCMTRTVYAGQPAIRAALVNWRTTGDDVQMAYQAMTQIANTILNQHTYA</sequence>
<dbReference type="GO" id="GO:0030170">
    <property type="term" value="F:pyridoxal phosphate binding"/>
    <property type="evidence" value="ECO:0007669"/>
    <property type="project" value="InterPro"/>
</dbReference>
<dbReference type="InterPro" id="IPR015422">
    <property type="entry name" value="PyrdxlP-dep_Trfase_small"/>
</dbReference>
<organism evidence="8 9">
    <name type="scientific">Chitinophaga flava</name>
    <dbReference type="NCBI Taxonomy" id="2259036"/>
    <lineage>
        <taxon>Bacteria</taxon>
        <taxon>Pseudomonadati</taxon>
        <taxon>Bacteroidota</taxon>
        <taxon>Chitinophagia</taxon>
        <taxon>Chitinophagales</taxon>
        <taxon>Chitinophagaceae</taxon>
        <taxon>Chitinophaga</taxon>
    </lineage>
</organism>
<evidence type="ECO:0000256" key="6">
    <source>
        <dbReference type="PIRSR" id="PIRSR602129-50"/>
    </source>
</evidence>
<accession>A0A365XTQ5</accession>
<dbReference type="PROSITE" id="PS00392">
    <property type="entry name" value="DDC_GAD_HDC_YDC"/>
    <property type="match status" value="1"/>
</dbReference>
<comment type="similarity">
    <text evidence="2 7">Belongs to the group II decarboxylase family.</text>
</comment>
<dbReference type="GO" id="GO:0019752">
    <property type="term" value="P:carboxylic acid metabolic process"/>
    <property type="evidence" value="ECO:0007669"/>
    <property type="project" value="InterPro"/>
</dbReference>
<dbReference type="GO" id="GO:0006520">
    <property type="term" value="P:amino acid metabolic process"/>
    <property type="evidence" value="ECO:0007669"/>
    <property type="project" value="InterPro"/>
</dbReference>
<proteinExistence type="inferred from homology"/>
<dbReference type="GO" id="GO:0016831">
    <property type="term" value="F:carboxy-lyase activity"/>
    <property type="evidence" value="ECO:0007669"/>
    <property type="project" value="UniProtKB-KW"/>
</dbReference>
<dbReference type="InterPro" id="IPR021115">
    <property type="entry name" value="Pyridoxal-P_BS"/>
</dbReference>
<dbReference type="PANTHER" id="PTHR11999:SF70">
    <property type="entry name" value="MIP05841P"/>
    <property type="match status" value="1"/>
</dbReference>
<keyword evidence="9" id="KW-1185">Reference proteome</keyword>
<dbReference type="InterPro" id="IPR015421">
    <property type="entry name" value="PyrdxlP-dep_Trfase_major"/>
</dbReference>
<dbReference type="PANTHER" id="PTHR11999">
    <property type="entry name" value="GROUP II PYRIDOXAL-5-PHOSPHATE DECARBOXYLASE"/>
    <property type="match status" value="1"/>
</dbReference>
<dbReference type="Pfam" id="PF00282">
    <property type="entry name" value="Pyridoxal_deC"/>
    <property type="match status" value="1"/>
</dbReference>
<dbReference type="InterPro" id="IPR002129">
    <property type="entry name" value="PyrdxlP-dep_de-COase"/>
</dbReference>
<keyword evidence="4 6" id="KW-0663">Pyridoxal phosphate</keyword>
<comment type="caution">
    <text evidence="8">The sequence shown here is derived from an EMBL/GenBank/DDBJ whole genome shotgun (WGS) entry which is preliminary data.</text>
</comment>
<feature type="modified residue" description="N6-(pyridoxal phosphate)lysine" evidence="6">
    <location>
        <position position="292"/>
    </location>
</feature>
<dbReference type="AlphaFoldDB" id="A0A365XTQ5"/>
<evidence type="ECO:0000256" key="5">
    <source>
        <dbReference type="ARBA" id="ARBA00023239"/>
    </source>
</evidence>
<keyword evidence="3" id="KW-0210">Decarboxylase</keyword>
<dbReference type="GO" id="GO:0008483">
    <property type="term" value="F:transaminase activity"/>
    <property type="evidence" value="ECO:0007669"/>
    <property type="project" value="UniProtKB-KW"/>
</dbReference>
<dbReference type="PRINTS" id="PR00800">
    <property type="entry name" value="YHDCRBOXLASE"/>
</dbReference>
<gene>
    <name evidence="8" type="ORF">DF182_23055</name>
</gene>
<dbReference type="Gene3D" id="3.90.1150.10">
    <property type="entry name" value="Aspartate Aminotransferase, domain 1"/>
    <property type="match status" value="1"/>
</dbReference>
<name>A0A365XTQ5_9BACT</name>
<dbReference type="Gene3D" id="3.40.640.10">
    <property type="entry name" value="Type I PLP-dependent aspartate aminotransferase-like (Major domain)"/>
    <property type="match status" value="1"/>
</dbReference>
<evidence type="ECO:0000256" key="1">
    <source>
        <dbReference type="ARBA" id="ARBA00001933"/>
    </source>
</evidence>
<dbReference type="Proteomes" id="UP000253410">
    <property type="component" value="Unassembled WGS sequence"/>
</dbReference>
<evidence type="ECO:0000256" key="3">
    <source>
        <dbReference type="ARBA" id="ARBA00022793"/>
    </source>
</evidence>
<dbReference type="InterPro" id="IPR015424">
    <property type="entry name" value="PyrdxlP-dep_Trfase"/>
</dbReference>
<evidence type="ECO:0000256" key="2">
    <source>
        <dbReference type="ARBA" id="ARBA00009533"/>
    </source>
</evidence>
<dbReference type="EMBL" id="QFFJ01000002">
    <property type="protein sequence ID" value="RBL89401.1"/>
    <property type="molecule type" value="Genomic_DNA"/>
</dbReference>
<dbReference type="OrthoDB" id="9803665at2"/>
<evidence type="ECO:0000256" key="4">
    <source>
        <dbReference type="ARBA" id="ARBA00022898"/>
    </source>
</evidence>
<dbReference type="InterPro" id="IPR010977">
    <property type="entry name" value="Aromatic_deC"/>
</dbReference>
<reference evidence="8 9" key="1">
    <citation type="submission" date="2018-05" db="EMBL/GenBank/DDBJ databases">
        <title>Chitinophaga sp. K3CV102501T nov., isolated from isolated from a monsoon evergreen broad-leaved forest soil.</title>
        <authorList>
            <person name="Lv Y."/>
        </authorList>
    </citation>
    <scope>NUCLEOTIDE SEQUENCE [LARGE SCALE GENOMIC DNA]</scope>
    <source>
        <strain evidence="8 9">GDMCC 1.1325</strain>
    </source>
</reference>
<evidence type="ECO:0000256" key="7">
    <source>
        <dbReference type="RuleBase" id="RU000382"/>
    </source>
</evidence>